<dbReference type="InterPro" id="IPR036589">
    <property type="entry name" value="HCY_dom_sf"/>
</dbReference>
<feature type="binding site" evidence="5">
    <location>
        <position position="365"/>
    </location>
    <ligand>
        <name>Zn(2+)</name>
        <dbReference type="ChEBI" id="CHEBI:29105"/>
    </ligand>
</feature>
<dbReference type="GeneID" id="37016517"/>
<evidence type="ECO:0000256" key="5">
    <source>
        <dbReference type="PROSITE-ProRule" id="PRU00333"/>
    </source>
</evidence>
<dbReference type="Gene3D" id="3.20.20.330">
    <property type="entry name" value="Homocysteine-binding-like domain"/>
    <property type="match status" value="1"/>
</dbReference>
<dbReference type="PANTHER" id="PTHR46015:SF1">
    <property type="entry name" value="HOMOCYSTEINE S-METHYLTRANSFERASE-LIKE ISOFORM 1"/>
    <property type="match status" value="1"/>
</dbReference>
<dbReference type="AlphaFoldDB" id="A0A316UC70"/>
<evidence type="ECO:0000256" key="3">
    <source>
        <dbReference type="ARBA" id="ARBA00022723"/>
    </source>
</evidence>
<accession>A0A316UC70</accession>
<dbReference type="GO" id="GO:0046872">
    <property type="term" value="F:metal ion binding"/>
    <property type="evidence" value="ECO:0007669"/>
    <property type="project" value="UniProtKB-KW"/>
</dbReference>
<dbReference type="Proteomes" id="UP000245942">
    <property type="component" value="Unassembled WGS sequence"/>
</dbReference>
<name>A0A316UC70_9BASI</name>
<dbReference type="SUPFAM" id="SSF82282">
    <property type="entry name" value="Homocysteine S-methyltransferase"/>
    <property type="match status" value="1"/>
</dbReference>
<dbReference type="GO" id="GO:0032259">
    <property type="term" value="P:methylation"/>
    <property type="evidence" value="ECO:0007669"/>
    <property type="project" value="UniProtKB-KW"/>
</dbReference>
<evidence type="ECO:0000313" key="7">
    <source>
        <dbReference type="EMBL" id="PWN22820.1"/>
    </source>
</evidence>
<dbReference type="GO" id="GO:0033528">
    <property type="term" value="P:S-methylmethionine cycle"/>
    <property type="evidence" value="ECO:0007669"/>
    <property type="project" value="TreeGrafter"/>
</dbReference>
<keyword evidence="4 5" id="KW-0862">Zinc</keyword>
<keyword evidence="2 5" id="KW-0808">Transferase</keyword>
<gene>
    <name evidence="7" type="ORF">BCV69DRAFT_310330</name>
</gene>
<evidence type="ECO:0000256" key="4">
    <source>
        <dbReference type="ARBA" id="ARBA00022833"/>
    </source>
</evidence>
<proteinExistence type="predicted"/>
<reference evidence="7 8" key="1">
    <citation type="journal article" date="2018" name="Mol. Biol. Evol.">
        <title>Broad Genomic Sampling Reveals a Smut Pathogenic Ancestry of the Fungal Clade Ustilaginomycotina.</title>
        <authorList>
            <person name="Kijpornyongpan T."/>
            <person name="Mondo S.J."/>
            <person name="Barry K."/>
            <person name="Sandor L."/>
            <person name="Lee J."/>
            <person name="Lipzen A."/>
            <person name="Pangilinan J."/>
            <person name="LaButti K."/>
            <person name="Hainaut M."/>
            <person name="Henrissat B."/>
            <person name="Grigoriev I.V."/>
            <person name="Spatafora J.W."/>
            <person name="Aime M.C."/>
        </authorList>
    </citation>
    <scope>NUCLEOTIDE SEQUENCE [LARGE SCALE GENOMIC DNA]</scope>
    <source>
        <strain evidence="7 8">MCA 4718</strain>
    </source>
</reference>
<dbReference type="InterPro" id="IPR051486">
    <property type="entry name" value="Hcy_S-methyltransferase"/>
</dbReference>
<protein>
    <submittedName>
        <fullName evidence="7">Homocysteine S-methyltransferase</fullName>
    </submittedName>
</protein>
<keyword evidence="8" id="KW-1185">Reference proteome</keyword>
<dbReference type="GO" id="GO:0009086">
    <property type="term" value="P:methionine biosynthetic process"/>
    <property type="evidence" value="ECO:0007669"/>
    <property type="project" value="TreeGrafter"/>
</dbReference>
<evidence type="ECO:0000256" key="1">
    <source>
        <dbReference type="ARBA" id="ARBA00022603"/>
    </source>
</evidence>
<dbReference type="OrthoDB" id="261426at2759"/>
<dbReference type="Pfam" id="PF02574">
    <property type="entry name" value="S-methyl_trans"/>
    <property type="match status" value="1"/>
</dbReference>
<keyword evidence="3 5" id="KW-0479">Metal-binding</keyword>
<dbReference type="RefSeq" id="XP_025349980.1">
    <property type="nucleotide sequence ID" value="XM_025494783.1"/>
</dbReference>
<sequence>MDKLNRLLSQSTLSSGRALIGVIDGGQGTHLSTLGVDLTSSLFGTSLLASSNPDDFSTVKRLHRDYFSAGAQIVGTLTYQLADLACEKGGWSSEEIQRKRADMWDRGIRGAGEAREEWIKEQGGKLEERPLVSLTLGPYGACLANGAEYTGEYSSFSYFDLVRFHKDRLVAAAATPTFASTVDLIAFETIPRIDEADAILTALEELLQEDQGGRLTESALPPVYISFVFPPETEGRFLPYPTTEDRTGLKKIVELIQKRKRGLKWPIAGVGINCTKTNILKSTLEYFAQEALQEPRQLKEEKLHLFMYPDGGLVWDAVNRCWLDPASGKQTNEPPSPATWARDLYSLAEVAAVSGAWAGIWLGGCCMTGPREIEELASLVARS</sequence>
<organism evidence="7 8">
    <name type="scientific">Pseudomicrostroma glucosiphilum</name>
    <dbReference type="NCBI Taxonomy" id="1684307"/>
    <lineage>
        <taxon>Eukaryota</taxon>
        <taxon>Fungi</taxon>
        <taxon>Dikarya</taxon>
        <taxon>Basidiomycota</taxon>
        <taxon>Ustilaginomycotina</taxon>
        <taxon>Exobasidiomycetes</taxon>
        <taxon>Microstromatales</taxon>
        <taxon>Microstromatales incertae sedis</taxon>
        <taxon>Pseudomicrostroma</taxon>
    </lineage>
</organism>
<dbReference type="InterPro" id="IPR003726">
    <property type="entry name" value="HCY_dom"/>
</dbReference>
<dbReference type="STRING" id="1684307.A0A316UC70"/>
<feature type="binding site" evidence="5">
    <location>
        <position position="274"/>
    </location>
    <ligand>
        <name>Zn(2+)</name>
        <dbReference type="ChEBI" id="CHEBI:29105"/>
    </ligand>
</feature>
<evidence type="ECO:0000313" key="8">
    <source>
        <dbReference type="Proteomes" id="UP000245942"/>
    </source>
</evidence>
<dbReference type="GO" id="GO:0008898">
    <property type="term" value="F:S-adenosylmethionine-homocysteine S-methyltransferase activity"/>
    <property type="evidence" value="ECO:0007669"/>
    <property type="project" value="TreeGrafter"/>
</dbReference>
<dbReference type="PANTHER" id="PTHR46015">
    <property type="entry name" value="ZGC:172121"/>
    <property type="match status" value="1"/>
</dbReference>
<feature type="binding site" evidence="5">
    <location>
        <position position="366"/>
    </location>
    <ligand>
        <name>Zn(2+)</name>
        <dbReference type="ChEBI" id="CHEBI:29105"/>
    </ligand>
</feature>
<dbReference type="PROSITE" id="PS50970">
    <property type="entry name" value="HCY"/>
    <property type="match status" value="1"/>
</dbReference>
<feature type="domain" description="Hcy-binding" evidence="6">
    <location>
        <begin position="9"/>
        <end position="380"/>
    </location>
</feature>
<evidence type="ECO:0000259" key="6">
    <source>
        <dbReference type="PROSITE" id="PS50970"/>
    </source>
</evidence>
<comment type="cofactor">
    <cofactor evidence="5">
        <name>Zn(2+)</name>
        <dbReference type="ChEBI" id="CHEBI:29105"/>
    </cofactor>
</comment>
<evidence type="ECO:0000256" key="2">
    <source>
        <dbReference type="ARBA" id="ARBA00022679"/>
    </source>
</evidence>
<keyword evidence="1 5" id="KW-0489">Methyltransferase</keyword>
<dbReference type="EMBL" id="KZ819322">
    <property type="protein sequence ID" value="PWN22820.1"/>
    <property type="molecule type" value="Genomic_DNA"/>
</dbReference>